<gene>
    <name evidence="1" type="ORF">V1468_01035</name>
</gene>
<protein>
    <submittedName>
        <fullName evidence="1">Uncharacterized protein</fullName>
    </submittedName>
</protein>
<organism evidence="1 2">
    <name type="scientific">Winogradskyella poriferorum</name>
    <dbReference type="NCBI Taxonomy" id="307627"/>
    <lineage>
        <taxon>Bacteria</taxon>
        <taxon>Pseudomonadati</taxon>
        <taxon>Bacteroidota</taxon>
        <taxon>Flavobacteriia</taxon>
        <taxon>Flavobacteriales</taxon>
        <taxon>Flavobacteriaceae</taxon>
        <taxon>Winogradskyella</taxon>
    </lineage>
</organism>
<dbReference type="Proteomes" id="UP001356704">
    <property type="component" value="Unassembled WGS sequence"/>
</dbReference>
<keyword evidence="2" id="KW-1185">Reference proteome</keyword>
<sequence>MTKRYVLLVLSPFQFINVLEYLHTKTINYSDCDLVLLSERQIAIDQIINEFDEIKQFANIHIPMLGKGNYWLRFLKTKKLLKRFNKHIPIVGNLDNHWSKYVLKNSPKEIKPVAVDDGAASIDILKLRNKNEYRTSHPKILSKKGLLEFLFLKPKKALPKSIRFFSCFNIQPSSKDELLINNFDYTKRKYQVNDLTLVDEIWVLGTPLLQKGFITQEANEYVLDTLKVFSENKGFKVKYFMHRIEKLENDNGFEIVKNTMPFEMFYLNARKKPRYIISYYSTSLYVLHKMEYDTKFVAIRINKEWRDNANWNRIDEVYHFYNLNGMEVIDINALSKL</sequence>
<evidence type="ECO:0000313" key="1">
    <source>
        <dbReference type="EMBL" id="MEF3077573.1"/>
    </source>
</evidence>
<accession>A0ABU7W249</accession>
<reference evidence="1 2" key="1">
    <citation type="submission" date="2024-02" db="EMBL/GenBank/DDBJ databases">
        <title>Winogradskyella poriferorum JCM 12885.</title>
        <authorList>
            <person name="Zhang D.-F."/>
            <person name="Fu Z.-Y."/>
        </authorList>
    </citation>
    <scope>NUCLEOTIDE SEQUENCE [LARGE SCALE GENOMIC DNA]</scope>
    <source>
        <strain evidence="1 2">JCM 12885</strain>
    </source>
</reference>
<dbReference type="RefSeq" id="WP_331808407.1">
    <property type="nucleotide sequence ID" value="NZ_JAZHOU010000001.1"/>
</dbReference>
<proteinExistence type="predicted"/>
<name>A0ABU7W249_9FLAO</name>
<comment type="caution">
    <text evidence="1">The sequence shown here is derived from an EMBL/GenBank/DDBJ whole genome shotgun (WGS) entry which is preliminary data.</text>
</comment>
<evidence type="ECO:0000313" key="2">
    <source>
        <dbReference type="Proteomes" id="UP001356704"/>
    </source>
</evidence>
<dbReference type="EMBL" id="JAZHOU010000001">
    <property type="protein sequence ID" value="MEF3077573.1"/>
    <property type="molecule type" value="Genomic_DNA"/>
</dbReference>